<evidence type="ECO:0000313" key="1">
    <source>
        <dbReference type="EMBL" id="MDL5057440.1"/>
    </source>
</evidence>
<dbReference type="RefSeq" id="WP_286004533.1">
    <property type="nucleotide sequence ID" value="NZ_JASVEJ010000030.1"/>
</dbReference>
<comment type="caution">
    <text evidence="1">The sequence shown here is derived from an EMBL/GenBank/DDBJ whole genome shotgun (WGS) entry which is preliminary data.</text>
</comment>
<evidence type="ECO:0000313" key="2">
    <source>
        <dbReference type="Proteomes" id="UP001230986"/>
    </source>
</evidence>
<proteinExistence type="predicted"/>
<gene>
    <name evidence="1" type="ORF">QQ055_08215</name>
</gene>
<protein>
    <submittedName>
        <fullName evidence="1">Uncharacterized protein</fullName>
    </submittedName>
</protein>
<dbReference type="EMBL" id="JASVEJ010000030">
    <property type="protein sequence ID" value="MDL5057440.1"/>
    <property type="molecule type" value="Genomic_DNA"/>
</dbReference>
<sequence length="60" mass="6653">LGTPLLGVQATELCTPFLTQHTASQKLAQQHFLLSTLFPHPPILFPTQHSALSTQHLEKH</sequence>
<dbReference type="Proteomes" id="UP001230986">
    <property type="component" value="Unassembled WGS sequence"/>
</dbReference>
<feature type="non-terminal residue" evidence="1">
    <location>
        <position position="1"/>
    </location>
</feature>
<keyword evidence="2" id="KW-1185">Reference proteome</keyword>
<reference evidence="1 2" key="1">
    <citation type="submission" date="2023-06" db="EMBL/GenBank/DDBJ databases">
        <title>Whole genome sequence of Oscillatoria calcuttensis NRMC-F 0142.</title>
        <authorList>
            <person name="Shakena Fathima T."/>
            <person name="Muralitharan G."/>
            <person name="Thajuddin N."/>
        </authorList>
    </citation>
    <scope>NUCLEOTIDE SEQUENCE [LARGE SCALE GENOMIC DNA]</scope>
    <source>
        <strain evidence="1 2">NRMC-F 0142</strain>
    </source>
</reference>
<organism evidence="1 2">
    <name type="scientific">Geitlerinema calcuttense NRMC-F 0142</name>
    <dbReference type="NCBI Taxonomy" id="2922238"/>
    <lineage>
        <taxon>Bacteria</taxon>
        <taxon>Bacillati</taxon>
        <taxon>Cyanobacteriota</taxon>
        <taxon>Cyanophyceae</taxon>
        <taxon>Geitlerinematales</taxon>
        <taxon>Geitlerinemataceae</taxon>
        <taxon>Geitlerinema</taxon>
    </lineage>
</organism>
<name>A0ABT7M240_9CYAN</name>
<accession>A0ABT7M240</accession>